<feature type="transmembrane region" description="Helical" evidence="1">
    <location>
        <begin position="147"/>
        <end position="163"/>
    </location>
</feature>
<feature type="transmembrane region" description="Helical" evidence="1">
    <location>
        <begin position="219"/>
        <end position="238"/>
    </location>
</feature>
<feature type="transmembrane region" description="Helical" evidence="1">
    <location>
        <begin position="296"/>
        <end position="316"/>
    </location>
</feature>
<feature type="transmembrane region" description="Helical" evidence="1">
    <location>
        <begin position="68"/>
        <end position="86"/>
    </location>
</feature>
<comment type="caution">
    <text evidence="2">The sequence shown here is derived from an EMBL/GenBank/DDBJ whole genome shotgun (WGS) entry which is preliminary data.</text>
</comment>
<evidence type="ECO:0000313" key="2">
    <source>
        <dbReference type="EMBL" id="OBQ41538.1"/>
    </source>
</evidence>
<evidence type="ECO:0008006" key="4">
    <source>
        <dbReference type="Google" id="ProtNLM"/>
    </source>
</evidence>
<proteinExistence type="predicted"/>
<feature type="transmembrane region" description="Helical" evidence="1">
    <location>
        <begin position="21"/>
        <end position="43"/>
    </location>
</feature>
<feature type="transmembrane region" description="Helical" evidence="1">
    <location>
        <begin position="346"/>
        <end position="364"/>
    </location>
</feature>
<feature type="transmembrane region" description="Helical" evidence="1">
    <location>
        <begin position="117"/>
        <end position="135"/>
    </location>
</feature>
<sequence length="368" mass="42186">MNYSLISISKNKKLLSVLLESVILSMIISITASCIFLSGVIGIGRDYGNYEDIINDILHSGFSLENNYNFDIGFVFIIFLLTQLLFSAKLIYAFLIFISLFLKFLIFSFLGLYNKKYSNVSLTHLGIIGGLILYSSRFFPLHEFTQIRVAISIAFFYYAFIIIESDTKIKQEIFGFINNRLLNIIGISCAILCVLFHTIALVHLPLTFLTVFCNSRKKIILVNALIFLFFWIAFPIIINNDFSPISYSAISRIGSYLQESSDSSSLKIYHVLDFVFIIICFYLVDFKSPLQRALFSMYTFSLTISLAITIGLPYLLVFSVRLSEYIQTFCVPLIITMSGHRKYLLIWPWIIACSIYYLSAYQASNYFL</sequence>
<evidence type="ECO:0000256" key="1">
    <source>
        <dbReference type="SAM" id="Phobius"/>
    </source>
</evidence>
<dbReference type="InterPro" id="IPR049458">
    <property type="entry name" value="EpsG-like"/>
</dbReference>
<reference evidence="2 3" key="1">
    <citation type="submission" date="2015-09" db="EMBL/GenBank/DDBJ databases">
        <title>Aphanizomenon flos-aquae WA102.</title>
        <authorList>
            <person name="Driscoll C."/>
        </authorList>
    </citation>
    <scope>NUCLEOTIDE SEQUENCE [LARGE SCALE GENOMIC DNA]</scope>
    <source>
        <strain evidence="2">WA102</strain>
    </source>
</reference>
<keyword evidence="1" id="KW-0812">Transmembrane</keyword>
<feature type="transmembrane region" description="Helical" evidence="1">
    <location>
        <begin position="183"/>
        <end position="212"/>
    </location>
</feature>
<dbReference type="EMBL" id="LJOW01000144">
    <property type="protein sequence ID" value="OBQ41538.1"/>
    <property type="molecule type" value="Genomic_DNA"/>
</dbReference>
<feature type="transmembrane region" description="Helical" evidence="1">
    <location>
        <begin position="266"/>
        <end position="284"/>
    </location>
</feature>
<keyword evidence="1" id="KW-1133">Transmembrane helix</keyword>
<accession>A0A1B7WWN8</accession>
<name>A0A1B7WWN8_APHFL</name>
<dbReference type="AlphaFoldDB" id="A0A1B7WWN8"/>
<protein>
    <recommendedName>
        <fullName evidence="4">EpsG family protein</fullName>
    </recommendedName>
</protein>
<dbReference type="Proteomes" id="UP000092093">
    <property type="component" value="Unassembled WGS sequence"/>
</dbReference>
<organism evidence="2 3">
    <name type="scientific">Aphanizomenon flos-aquae WA102</name>
    <dbReference type="NCBI Taxonomy" id="1710896"/>
    <lineage>
        <taxon>Bacteria</taxon>
        <taxon>Bacillati</taxon>
        <taxon>Cyanobacteriota</taxon>
        <taxon>Cyanophyceae</taxon>
        <taxon>Nostocales</taxon>
        <taxon>Aphanizomenonaceae</taxon>
        <taxon>Aphanizomenon</taxon>
    </lineage>
</organism>
<gene>
    <name evidence="2" type="ORF">AN484_20740</name>
</gene>
<keyword evidence="1" id="KW-0472">Membrane</keyword>
<evidence type="ECO:0000313" key="3">
    <source>
        <dbReference type="Proteomes" id="UP000092093"/>
    </source>
</evidence>
<dbReference type="Pfam" id="PF14897">
    <property type="entry name" value="EpsG"/>
    <property type="match status" value="1"/>
</dbReference>
<feature type="transmembrane region" description="Helical" evidence="1">
    <location>
        <begin position="91"/>
        <end position="111"/>
    </location>
</feature>